<sequence length="1158" mass="131555">YSAATRIFGGVTDDTDDDELEDQEFEAHHMYMAKLQEVSLDAANSGPIFDVEPLQKDKGIVISELKKLIEMLKGISVETKFEKSSVIRQPNAFKSQRPSVLCKPTTFLNSFKRRDFSKSKSVTQNNVSNDFSKPVTAQTLPPNKKSILKNTNVLAPGMYKLHTDHNQAGTSQLLQDSRKTNKRVSFSIGVILTTSVSRPQLKSNPMGDRVMHNNSQRKKQEVEDQRRNVKLPKNKTSITACNDSLNVKTLNVNSVSAMCDKCVLNAKHDMYVLNSVTKPLKKTVALESNQKSKNITRKLYERVSKTCSWWYPKFTPSGYTWKPMSGKENVNANVIMPLENASRTTNVIDLITSRRSTVSNTPLSSNSFTAHRDWLNHNLFSVGQFCDADLEVSFRKSTCYICDLKGNDLLTSSRSTDLYLITLQDINSPNPICLMAKATSSQAWLWHRRLSHLNFNTINLLSNNDIVACPKGLQAQVRVVRTDKGTEFLNPTLHAYFIAEGILHQTSVAQTVKQNRVVERWKRTLIEAARTMLSAAKVPLFFWAEAIATSCFTQNHSLVIPRHEKTHYHIINDRTPLVKFFHIFGSLCYIVKDGENLDKMKEKGDACIFVGYSTQSRAYRVYNKRTRVIMESIHVNFDELLQMVSDHVSSDPAPECQRTTLEHGSLSPGPRYENDEFINIFCTPIQDQGGTSSRHVDSSNRHTFYQHHPSEHRWIKDHPLEQVIGNPSQSVRTRHQLESNSEMYMFALTVSLAEAKNIKEAMANSAWIESIEEELYQFDRLDNTVIQNKSRLVAKGYAQKKGVDFEESLAHVTRLEAVKLFIAYAAYKSFTVYQMDVKVAFLYCPLKEEVLYIDSNKLQGHGTMNSPTSWSPKIHQSPRGIFINQAKYAQEILIKHGMTSCDSVGTPMATKHLDADLSGTPIDQTKYRSMVGALMYLTTSRPDIMHATCYCARYQAKPTEKHLTAVKRIFRYLKDTIHIGLWYPKYTGFKLTSFSDLDHAGCLESRKNTSSGIQFLGGDKLVSWSSKKQDCTLMSFAEAEYVSLSACCAQVLWMTTQLTDYDFHFNKIPMYCDSKAAIAIPCNPVQHSRTKHINVRYHFIKEKVEKGIIELFLVRTEYQLAGLSTKALPEERFKYLVRRLGMRCLTPDELEVLANESA</sequence>
<proteinExistence type="predicted"/>
<reference evidence="3" key="1">
    <citation type="journal article" date="2019" name="Sci. Rep.">
        <title>Draft genome of Tanacetum cinerariifolium, the natural source of mosquito coil.</title>
        <authorList>
            <person name="Yamashiro T."/>
            <person name="Shiraishi A."/>
            <person name="Satake H."/>
            <person name="Nakayama K."/>
        </authorList>
    </citation>
    <scope>NUCLEOTIDE SEQUENCE</scope>
</reference>
<dbReference type="SUPFAM" id="SSF53098">
    <property type="entry name" value="Ribonuclease H-like"/>
    <property type="match status" value="1"/>
</dbReference>
<dbReference type="GO" id="GO:0003676">
    <property type="term" value="F:nucleic acid binding"/>
    <property type="evidence" value="ECO:0007669"/>
    <property type="project" value="InterPro"/>
</dbReference>
<evidence type="ECO:0000256" key="1">
    <source>
        <dbReference type="SAM" id="MobiDB-lite"/>
    </source>
</evidence>
<dbReference type="InterPro" id="IPR057670">
    <property type="entry name" value="SH3_retrovirus"/>
</dbReference>
<feature type="compositionally biased region" description="Basic and acidic residues" evidence="1">
    <location>
        <begin position="218"/>
        <end position="227"/>
    </location>
</feature>
<organism evidence="3">
    <name type="scientific">Tanacetum cinerariifolium</name>
    <name type="common">Dalmatian daisy</name>
    <name type="synonym">Chrysanthemum cinerariifolium</name>
    <dbReference type="NCBI Taxonomy" id="118510"/>
    <lineage>
        <taxon>Eukaryota</taxon>
        <taxon>Viridiplantae</taxon>
        <taxon>Streptophyta</taxon>
        <taxon>Embryophyta</taxon>
        <taxon>Tracheophyta</taxon>
        <taxon>Spermatophyta</taxon>
        <taxon>Magnoliopsida</taxon>
        <taxon>eudicotyledons</taxon>
        <taxon>Gunneridae</taxon>
        <taxon>Pentapetalae</taxon>
        <taxon>asterids</taxon>
        <taxon>campanulids</taxon>
        <taxon>Asterales</taxon>
        <taxon>Asteraceae</taxon>
        <taxon>Asteroideae</taxon>
        <taxon>Anthemideae</taxon>
        <taxon>Anthemidinae</taxon>
        <taxon>Tanacetum</taxon>
    </lineage>
</organism>
<dbReference type="PANTHER" id="PTHR11439">
    <property type="entry name" value="GAG-POL-RELATED RETROTRANSPOSON"/>
    <property type="match status" value="1"/>
</dbReference>
<evidence type="ECO:0000313" key="3">
    <source>
        <dbReference type="EMBL" id="GEU47605.1"/>
    </source>
</evidence>
<dbReference type="CDD" id="cd09272">
    <property type="entry name" value="RNase_HI_RT_Ty1"/>
    <property type="match status" value="1"/>
</dbReference>
<dbReference type="Pfam" id="PF25597">
    <property type="entry name" value="SH3_retrovirus"/>
    <property type="match status" value="1"/>
</dbReference>
<dbReference type="Pfam" id="PF07727">
    <property type="entry name" value="RVT_2"/>
    <property type="match status" value="1"/>
</dbReference>
<dbReference type="InterPro" id="IPR025724">
    <property type="entry name" value="GAG-pre-integrase_dom"/>
</dbReference>
<accession>A0A6L2KHY0</accession>
<dbReference type="SUPFAM" id="SSF56672">
    <property type="entry name" value="DNA/RNA polymerases"/>
    <property type="match status" value="1"/>
</dbReference>
<dbReference type="InterPro" id="IPR043502">
    <property type="entry name" value="DNA/RNA_pol_sf"/>
</dbReference>
<dbReference type="PROSITE" id="PS50994">
    <property type="entry name" value="INTEGRASE"/>
    <property type="match status" value="1"/>
</dbReference>
<dbReference type="InterPro" id="IPR001584">
    <property type="entry name" value="Integrase_cat-core"/>
</dbReference>
<dbReference type="GO" id="GO:0015074">
    <property type="term" value="P:DNA integration"/>
    <property type="evidence" value="ECO:0007669"/>
    <property type="project" value="InterPro"/>
</dbReference>
<dbReference type="AlphaFoldDB" id="A0A6L2KHY0"/>
<feature type="non-terminal residue" evidence="3">
    <location>
        <position position="1"/>
    </location>
</feature>
<dbReference type="Pfam" id="PF13976">
    <property type="entry name" value="gag_pre-integrs"/>
    <property type="match status" value="1"/>
</dbReference>
<feature type="domain" description="Integrase catalytic" evidence="2">
    <location>
        <begin position="392"/>
        <end position="584"/>
    </location>
</feature>
<dbReference type="InterPro" id="IPR013103">
    <property type="entry name" value="RVT_2"/>
</dbReference>
<protein>
    <submittedName>
        <fullName evidence="3">Retrovirus-related Pol polyprotein from transposon TNT 1-94</fullName>
    </submittedName>
</protein>
<feature type="region of interest" description="Disordered" evidence="1">
    <location>
        <begin position="649"/>
        <end position="668"/>
    </location>
</feature>
<dbReference type="InterPro" id="IPR012337">
    <property type="entry name" value="RNaseH-like_sf"/>
</dbReference>
<gene>
    <name evidence="3" type="ORF">Tci_019583</name>
</gene>
<name>A0A6L2KHY0_TANCI</name>
<dbReference type="PANTHER" id="PTHR11439:SF495">
    <property type="entry name" value="REVERSE TRANSCRIPTASE, RNA-DEPENDENT DNA POLYMERASE-RELATED"/>
    <property type="match status" value="1"/>
</dbReference>
<feature type="region of interest" description="Disordered" evidence="1">
    <location>
        <begin position="199"/>
        <end position="230"/>
    </location>
</feature>
<dbReference type="Gene3D" id="3.30.420.10">
    <property type="entry name" value="Ribonuclease H-like superfamily/Ribonuclease H"/>
    <property type="match status" value="1"/>
</dbReference>
<dbReference type="InterPro" id="IPR036397">
    <property type="entry name" value="RNaseH_sf"/>
</dbReference>
<comment type="caution">
    <text evidence="3">The sequence shown here is derived from an EMBL/GenBank/DDBJ whole genome shotgun (WGS) entry which is preliminary data.</text>
</comment>
<dbReference type="EMBL" id="BKCJ010002296">
    <property type="protein sequence ID" value="GEU47605.1"/>
    <property type="molecule type" value="Genomic_DNA"/>
</dbReference>
<evidence type="ECO:0000259" key="2">
    <source>
        <dbReference type="PROSITE" id="PS50994"/>
    </source>
</evidence>